<dbReference type="SUPFAM" id="SSF54593">
    <property type="entry name" value="Glyoxalase/Bleomycin resistance protein/Dihydroxybiphenyl dioxygenase"/>
    <property type="match status" value="1"/>
</dbReference>
<proteinExistence type="predicted"/>
<name>A0A7W5GD82_9BACL</name>
<dbReference type="EMBL" id="JACHXW010000022">
    <property type="protein sequence ID" value="MBB3155183.1"/>
    <property type="molecule type" value="Genomic_DNA"/>
</dbReference>
<dbReference type="InterPro" id="IPR004360">
    <property type="entry name" value="Glyas_Fos-R_dOase_dom"/>
</dbReference>
<reference evidence="2 3" key="1">
    <citation type="submission" date="2020-08" db="EMBL/GenBank/DDBJ databases">
        <title>Genomic Encyclopedia of Type Strains, Phase III (KMG-III): the genomes of soil and plant-associated and newly described type strains.</title>
        <authorList>
            <person name="Whitman W."/>
        </authorList>
    </citation>
    <scope>NUCLEOTIDE SEQUENCE [LARGE SCALE GENOMIC DNA]</scope>
    <source>
        <strain evidence="2 3">CECT 8234</strain>
    </source>
</reference>
<dbReference type="AlphaFoldDB" id="A0A7W5GD82"/>
<dbReference type="PANTHER" id="PTHR33990:SF1">
    <property type="entry name" value="PROTEIN YJDN"/>
    <property type="match status" value="1"/>
</dbReference>
<feature type="domain" description="Glyoxalase/fosfomycin resistance/dioxygenase" evidence="1">
    <location>
        <begin position="9"/>
        <end position="131"/>
    </location>
</feature>
<dbReference type="CDD" id="cd06588">
    <property type="entry name" value="PhnB_like"/>
    <property type="match status" value="1"/>
</dbReference>
<gene>
    <name evidence="2" type="ORF">FHS16_005291</name>
</gene>
<dbReference type="PANTHER" id="PTHR33990">
    <property type="entry name" value="PROTEIN YJDN-RELATED"/>
    <property type="match status" value="1"/>
</dbReference>
<evidence type="ECO:0000259" key="1">
    <source>
        <dbReference type="Pfam" id="PF00903"/>
    </source>
</evidence>
<keyword evidence="3" id="KW-1185">Reference proteome</keyword>
<dbReference type="InterPro" id="IPR028973">
    <property type="entry name" value="PhnB-like"/>
</dbReference>
<sequence>MATLKPFIISEDSRAQADFYIGALGGQIQSIMTHDQAPESNDAMKDNAMKDKVMHMCFDAGGVNFFMADAFGPLTRGNGFSLNMEFESAAEGRAAFDNLVAGGNVIQPLEPVFWGGMYGQLEDKYGVYWMISCGAE</sequence>
<evidence type="ECO:0000313" key="3">
    <source>
        <dbReference type="Proteomes" id="UP000518605"/>
    </source>
</evidence>
<dbReference type="Pfam" id="PF00903">
    <property type="entry name" value="Glyoxalase"/>
    <property type="match status" value="1"/>
</dbReference>
<organism evidence="2 3">
    <name type="scientific">Paenibacillus endophyticus</name>
    <dbReference type="NCBI Taxonomy" id="1294268"/>
    <lineage>
        <taxon>Bacteria</taxon>
        <taxon>Bacillati</taxon>
        <taxon>Bacillota</taxon>
        <taxon>Bacilli</taxon>
        <taxon>Bacillales</taxon>
        <taxon>Paenibacillaceae</taxon>
        <taxon>Paenibacillus</taxon>
    </lineage>
</organism>
<dbReference type="Proteomes" id="UP000518605">
    <property type="component" value="Unassembled WGS sequence"/>
</dbReference>
<dbReference type="InterPro" id="IPR029068">
    <property type="entry name" value="Glyas_Bleomycin-R_OHBP_Dase"/>
</dbReference>
<dbReference type="RefSeq" id="WP_183569646.1">
    <property type="nucleotide sequence ID" value="NZ_CBCSLB010000022.1"/>
</dbReference>
<accession>A0A7W5GD82</accession>
<protein>
    <submittedName>
        <fullName evidence="2">PhnB protein</fullName>
    </submittedName>
</protein>
<evidence type="ECO:0000313" key="2">
    <source>
        <dbReference type="EMBL" id="MBB3155183.1"/>
    </source>
</evidence>
<dbReference type="Gene3D" id="3.10.180.10">
    <property type="entry name" value="2,3-Dihydroxybiphenyl 1,2-Dioxygenase, domain 1"/>
    <property type="match status" value="1"/>
</dbReference>
<comment type="caution">
    <text evidence="2">The sequence shown here is derived from an EMBL/GenBank/DDBJ whole genome shotgun (WGS) entry which is preliminary data.</text>
</comment>